<comment type="caution">
    <text evidence="9">The sequence shown here is derived from an EMBL/GenBank/DDBJ whole genome shotgun (WGS) entry which is preliminary data.</text>
</comment>
<dbReference type="SUPFAM" id="SSF54211">
    <property type="entry name" value="Ribosomal protein S5 domain 2-like"/>
    <property type="match status" value="1"/>
</dbReference>
<dbReference type="HAMAP" id="MF_00227">
    <property type="entry name" value="RNase_P"/>
    <property type="match status" value="1"/>
</dbReference>
<evidence type="ECO:0000256" key="2">
    <source>
        <dbReference type="ARBA" id="ARBA00022694"/>
    </source>
</evidence>
<dbReference type="GO" id="GO:0030677">
    <property type="term" value="C:ribonuclease P complex"/>
    <property type="evidence" value="ECO:0007669"/>
    <property type="project" value="TreeGrafter"/>
</dbReference>
<dbReference type="InterPro" id="IPR014721">
    <property type="entry name" value="Ribsml_uS5_D2-typ_fold_subgr"/>
</dbReference>
<dbReference type="GO" id="GO:0042781">
    <property type="term" value="F:3'-tRNA processing endoribonuclease activity"/>
    <property type="evidence" value="ECO:0007669"/>
    <property type="project" value="TreeGrafter"/>
</dbReference>
<reference evidence="9 10" key="1">
    <citation type="submission" date="2018-11" db="EMBL/GenBank/DDBJ databases">
        <authorList>
            <person name="Li F."/>
        </authorList>
    </citation>
    <scope>NUCLEOTIDE SEQUENCE [LARGE SCALE GENOMIC DNA]</scope>
    <source>
        <strain evidence="9 10">Gsoil 818</strain>
    </source>
</reference>
<dbReference type="GO" id="GO:0001682">
    <property type="term" value="P:tRNA 5'-leader removal"/>
    <property type="evidence" value="ECO:0007669"/>
    <property type="project" value="UniProtKB-UniRule"/>
</dbReference>
<dbReference type="EC" id="3.1.26.5" evidence="7 8"/>
<evidence type="ECO:0000256" key="3">
    <source>
        <dbReference type="ARBA" id="ARBA00022722"/>
    </source>
</evidence>
<dbReference type="OrthoDB" id="196964at2"/>
<proteinExistence type="inferred from homology"/>
<keyword evidence="2 7" id="KW-0819">tRNA processing</keyword>
<dbReference type="GO" id="GO:0004526">
    <property type="term" value="F:ribonuclease P activity"/>
    <property type="evidence" value="ECO:0007669"/>
    <property type="project" value="UniProtKB-UniRule"/>
</dbReference>
<keyword evidence="5 7" id="KW-0378">Hydrolase</keyword>
<accession>A0A3N0GKJ8</accession>
<sequence>MLSASHRLSAAGEFRQAVRQGRRAGGPLVVVHLATGYVDKATSRPGDPEAPRVGFVVSKAVGPAVTRNQVKRRLRHLMRERVGRLEDGALLVVRAQPAAAGASYRDLAAELDRCLDRVVGS</sequence>
<protein>
    <recommendedName>
        <fullName evidence="7 8">Ribonuclease P protein component</fullName>
        <shortName evidence="7">RNase P protein</shortName>
        <shortName evidence="7">RNaseP protein</shortName>
        <ecNumber evidence="7 8">3.1.26.5</ecNumber>
    </recommendedName>
    <alternativeName>
        <fullName evidence="7">Protein C5</fullName>
    </alternativeName>
</protein>
<dbReference type="AlphaFoldDB" id="A0A3N0GKJ8"/>
<keyword evidence="10" id="KW-1185">Reference proteome</keyword>
<evidence type="ECO:0000256" key="5">
    <source>
        <dbReference type="ARBA" id="ARBA00022801"/>
    </source>
</evidence>
<dbReference type="GO" id="GO:0000049">
    <property type="term" value="F:tRNA binding"/>
    <property type="evidence" value="ECO:0007669"/>
    <property type="project" value="UniProtKB-UniRule"/>
</dbReference>
<evidence type="ECO:0000313" key="9">
    <source>
        <dbReference type="EMBL" id="RNM12590.1"/>
    </source>
</evidence>
<dbReference type="RefSeq" id="WP_123224354.1">
    <property type="nucleotide sequence ID" value="NZ_RJSF01000044.1"/>
</dbReference>
<gene>
    <name evidence="7 9" type="primary">rnpA</name>
    <name evidence="9" type="ORF">EFL26_18395</name>
</gene>
<comment type="subunit">
    <text evidence="7">Consists of a catalytic RNA component (M1 or rnpB) and a protein subunit.</text>
</comment>
<keyword evidence="3 7" id="KW-0540">Nuclease</keyword>
<dbReference type="Pfam" id="PF00825">
    <property type="entry name" value="Ribonuclease_P"/>
    <property type="match status" value="1"/>
</dbReference>
<evidence type="ECO:0000256" key="4">
    <source>
        <dbReference type="ARBA" id="ARBA00022759"/>
    </source>
</evidence>
<dbReference type="NCBIfam" id="TIGR00188">
    <property type="entry name" value="rnpA"/>
    <property type="match status" value="1"/>
</dbReference>
<organism evidence="9 10">
    <name type="scientific">Nocardioides pocheonensis</name>
    <dbReference type="NCBI Taxonomy" id="661485"/>
    <lineage>
        <taxon>Bacteria</taxon>
        <taxon>Bacillati</taxon>
        <taxon>Actinomycetota</taxon>
        <taxon>Actinomycetes</taxon>
        <taxon>Propionibacteriales</taxon>
        <taxon>Nocardioidaceae</taxon>
        <taxon>Nocardioides</taxon>
    </lineage>
</organism>
<keyword evidence="4 7" id="KW-0255">Endonuclease</keyword>
<comment type="catalytic activity">
    <reaction evidence="7">
        <text>Endonucleolytic cleavage of RNA, removing 5'-extranucleotides from tRNA precursor.</text>
        <dbReference type="EC" id="3.1.26.5"/>
    </reaction>
</comment>
<dbReference type="Gene3D" id="3.30.230.10">
    <property type="match status" value="1"/>
</dbReference>
<evidence type="ECO:0000256" key="7">
    <source>
        <dbReference type="HAMAP-Rule" id="MF_00227"/>
    </source>
</evidence>
<dbReference type="InterPro" id="IPR020539">
    <property type="entry name" value="RNase_P_CS"/>
</dbReference>
<name>A0A3N0GKJ8_9ACTN</name>
<evidence type="ECO:0000313" key="10">
    <source>
        <dbReference type="Proteomes" id="UP000279994"/>
    </source>
</evidence>
<comment type="similarity">
    <text evidence="7">Belongs to the RnpA family.</text>
</comment>
<dbReference type="InterPro" id="IPR000100">
    <property type="entry name" value="RNase_P"/>
</dbReference>
<dbReference type="InterPro" id="IPR020568">
    <property type="entry name" value="Ribosomal_Su5_D2-typ_SF"/>
</dbReference>
<comment type="function">
    <text evidence="1 7">RNaseP catalyzes the removal of the 5'-leader sequence from pre-tRNA to produce the mature 5'-terminus. It can also cleave other RNA substrates such as 4.5S RNA. The protein component plays an auxiliary but essential role in vivo by binding to the 5'-leader sequence and broadening the substrate specificity of the ribozyme.</text>
</comment>
<evidence type="ECO:0000256" key="1">
    <source>
        <dbReference type="ARBA" id="ARBA00002663"/>
    </source>
</evidence>
<evidence type="ECO:0000256" key="8">
    <source>
        <dbReference type="NCBIfam" id="TIGR00188"/>
    </source>
</evidence>
<evidence type="ECO:0000256" key="6">
    <source>
        <dbReference type="ARBA" id="ARBA00022884"/>
    </source>
</evidence>
<dbReference type="PANTHER" id="PTHR33992:SF1">
    <property type="entry name" value="RIBONUCLEASE P PROTEIN COMPONENT"/>
    <property type="match status" value="1"/>
</dbReference>
<dbReference type="Proteomes" id="UP000279994">
    <property type="component" value="Unassembled WGS sequence"/>
</dbReference>
<dbReference type="EMBL" id="RJSF01000044">
    <property type="protein sequence ID" value="RNM12590.1"/>
    <property type="molecule type" value="Genomic_DNA"/>
</dbReference>
<dbReference type="PROSITE" id="PS00648">
    <property type="entry name" value="RIBONUCLEASE_P"/>
    <property type="match status" value="1"/>
</dbReference>
<dbReference type="PANTHER" id="PTHR33992">
    <property type="entry name" value="RIBONUCLEASE P PROTEIN COMPONENT"/>
    <property type="match status" value="1"/>
</dbReference>
<keyword evidence="6 7" id="KW-0694">RNA-binding</keyword>